<feature type="transmembrane region" description="Helical" evidence="7">
    <location>
        <begin position="244"/>
        <end position="264"/>
    </location>
</feature>
<dbReference type="InterPro" id="IPR023408">
    <property type="entry name" value="MscS_beta-dom_sf"/>
</dbReference>
<dbReference type="PANTHER" id="PTHR30221:SF18">
    <property type="entry name" value="SLL0590 PROTEIN"/>
    <property type="match status" value="1"/>
</dbReference>
<dbReference type="EMBL" id="CP042436">
    <property type="protein sequence ID" value="QEC62773.1"/>
    <property type="molecule type" value="Genomic_DNA"/>
</dbReference>
<gene>
    <name evidence="11" type="ORF">FRZ54_09310</name>
</gene>
<dbReference type="InterPro" id="IPR049278">
    <property type="entry name" value="MS_channel_C"/>
</dbReference>
<keyword evidence="4 7" id="KW-0812">Transmembrane</keyword>
<dbReference type="RefSeq" id="WP_147031350.1">
    <property type="nucleotide sequence ID" value="NZ_CP042436.1"/>
</dbReference>
<feature type="transmembrane region" description="Helical" evidence="7">
    <location>
        <begin position="202"/>
        <end position="224"/>
    </location>
</feature>
<accession>A0A5B8UV13</accession>
<feature type="signal peptide" evidence="8">
    <location>
        <begin position="1"/>
        <end position="21"/>
    </location>
</feature>
<reference evidence="11 12" key="1">
    <citation type="journal article" date="2017" name="Curr. Microbiol.">
        <title>Mucilaginibacter ginsenosidivorans sp. nov., Isolated from Soil of Ginseng Field.</title>
        <authorList>
            <person name="Kim M.M."/>
            <person name="Siddiqi M.Z."/>
            <person name="Im W.T."/>
        </authorList>
    </citation>
    <scope>NUCLEOTIDE SEQUENCE [LARGE SCALE GENOMIC DNA]</scope>
    <source>
        <strain evidence="11 12">Gsoil 3017</strain>
    </source>
</reference>
<feature type="domain" description="Mechanosensitive ion channel MscS" evidence="9">
    <location>
        <begin position="343"/>
        <end position="408"/>
    </location>
</feature>
<evidence type="ECO:0000256" key="7">
    <source>
        <dbReference type="SAM" id="Phobius"/>
    </source>
</evidence>
<evidence type="ECO:0000256" key="3">
    <source>
        <dbReference type="ARBA" id="ARBA00022475"/>
    </source>
</evidence>
<comment type="similarity">
    <text evidence="2">Belongs to the MscS (TC 1.A.23) family.</text>
</comment>
<evidence type="ECO:0000259" key="9">
    <source>
        <dbReference type="Pfam" id="PF00924"/>
    </source>
</evidence>
<dbReference type="InterPro" id="IPR011066">
    <property type="entry name" value="MscS_channel_C_sf"/>
</dbReference>
<dbReference type="AlphaFoldDB" id="A0A5B8UV13"/>
<protein>
    <submittedName>
        <fullName evidence="11">Mechanosensitive ion channel family protein</fullName>
    </submittedName>
</protein>
<comment type="subcellular location">
    <subcellularLocation>
        <location evidence="1">Cell membrane</location>
        <topology evidence="1">Multi-pass membrane protein</topology>
    </subcellularLocation>
</comment>
<dbReference type="Gene3D" id="1.10.287.1260">
    <property type="match status" value="1"/>
</dbReference>
<feature type="transmembrane region" description="Helical" evidence="7">
    <location>
        <begin position="330"/>
        <end position="356"/>
    </location>
</feature>
<dbReference type="KEGG" id="mgin:FRZ54_09310"/>
<feature type="chain" id="PRO_5022875942" evidence="8">
    <location>
        <begin position="22"/>
        <end position="537"/>
    </location>
</feature>
<evidence type="ECO:0000256" key="6">
    <source>
        <dbReference type="ARBA" id="ARBA00023136"/>
    </source>
</evidence>
<feature type="domain" description="Mechanosensitive ion channel MscS C-terminal" evidence="10">
    <location>
        <begin position="420"/>
        <end position="501"/>
    </location>
</feature>
<proteinExistence type="inferred from homology"/>
<feature type="transmembrane region" description="Helical" evidence="7">
    <location>
        <begin position="136"/>
        <end position="157"/>
    </location>
</feature>
<dbReference type="Proteomes" id="UP000321479">
    <property type="component" value="Chromosome"/>
</dbReference>
<dbReference type="OrthoDB" id="9809206at2"/>
<dbReference type="InterPro" id="IPR006685">
    <property type="entry name" value="MscS_channel_2nd"/>
</dbReference>
<evidence type="ECO:0000256" key="5">
    <source>
        <dbReference type="ARBA" id="ARBA00022989"/>
    </source>
</evidence>
<keyword evidence="6 7" id="KW-0472">Membrane</keyword>
<dbReference type="Gene3D" id="3.30.70.100">
    <property type="match status" value="1"/>
</dbReference>
<organism evidence="11 12">
    <name type="scientific">Mucilaginibacter ginsenosidivorans</name>
    <dbReference type="NCBI Taxonomy" id="398053"/>
    <lineage>
        <taxon>Bacteria</taxon>
        <taxon>Pseudomonadati</taxon>
        <taxon>Bacteroidota</taxon>
        <taxon>Sphingobacteriia</taxon>
        <taxon>Sphingobacteriales</taxon>
        <taxon>Sphingobacteriaceae</taxon>
        <taxon>Mucilaginibacter</taxon>
    </lineage>
</organism>
<dbReference type="Gene3D" id="2.30.30.60">
    <property type="match status" value="1"/>
</dbReference>
<dbReference type="InterPro" id="IPR045275">
    <property type="entry name" value="MscS_archaea/bacteria_type"/>
</dbReference>
<keyword evidence="5 7" id="KW-1133">Transmembrane helix</keyword>
<feature type="transmembrane region" description="Helical" evidence="7">
    <location>
        <begin position="300"/>
        <end position="318"/>
    </location>
</feature>
<evidence type="ECO:0000256" key="2">
    <source>
        <dbReference type="ARBA" id="ARBA00008017"/>
    </source>
</evidence>
<dbReference type="SUPFAM" id="SSF82689">
    <property type="entry name" value="Mechanosensitive channel protein MscS (YggB), C-terminal domain"/>
    <property type="match status" value="1"/>
</dbReference>
<dbReference type="Pfam" id="PF00924">
    <property type="entry name" value="MS_channel_2nd"/>
    <property type="match status" value="1"/>
</dbReference>
<keyword evidence="12" id="KW-1185">Reference proteome</keyword>
<evidence type="ECO:0000256" key="1">
    <source>
        <dbReference type="ARBA" id="ARBA00004651"/>
    </source>
</evidence>
<dbReference type="Pfam" id="PF21082">
    <property type="entry name" value="MS_channel_3rd"/>
    <property type="match status" value="1"/>
</dbReference>
<evidence type="ECO:0000313" key="11">
    <source>
        <dbReference type="EMBL" id="QEC62773.1"/>
    </source>
</evidence>
<name>A0A5B8UV13_9SPHI</name>
<sequence length="537" mass="60342">MIRFCVIAFQILLLAVLPAEAQKPNQPHGEPVIINRDTLFRFYTGQGMFTVKERADIVNNRLAAITNRIDFNPDSLKLKNDTSLSVIYYGSQVMLALSDKDASFSELNRPQLAASYLQILKKNLGNFFSNNSIKEWAINIAEAVAVIGLLILLIWAVNRAFRWVKLKTLKAWDSRLAKLAKKGAPVGYAARLRPFIVNIVRVVRIAIVILLVYLSLPILFFIFPASKPISTELLSYVVNPLKDIALSLFHFIPNLLTITVIYIVTRYIVKLVKFIAAEIESGSFTIRNFYPEWALPTYNIIRVVLYAFMFVVVFPYLPGSESKVFQGVTVFVGVLFSFGSSSAISNMVAGIVLTYMRAYKLGDRIQAGDVIGDVFEKNLLVTRIRTIKNEDITIPNSTILGSHTINYTSSSKTLGLILHTSVTIGYDAPWKTVHELMINAALSTEGIQQEPKPFVLQTDLNDFNVTYQVNAYTDQPARMAVIYSALHQQIQDKFNEAGVEIMSPHFTSLRDGNRIQIPDDYIGKDYKSPGFNVNKEK</sequence>
<dbReference type="SUPFAM" id="SSF50182">
    <property type="entry name" value="Sm-like ribonucleoproteins"/>
    <property type="match status" value="1"/>
</dbReference>
<evidence type="ECO:0000259" key="10">
    <source>
        <dbReference type="Pfam" id="PF21082"/>
    </source>
</evidence>
<dbReference type="PANTHER" id="PTHR30221">
    <property type="entry name" value="SMALL-CONDUCTANCE MECHANOSENSITIVE CHANNEL"/>
    <property type="match status" value="1"/>
</dbReference>
<dbReference type="GO" id="GO:0005886">
    <property type="term" value="C:plasma membrane"/>
    <property type="evidence" value="ECO:0007669"/>
    <property type="project" value="UniProtKB-SubCell"/>
</dbReference>
<evidence type="ECO:0000256" key="8">
    <source>
        <dbReference type="SAM" id="SignalP"/>
    </source>
</evidence>
<evidence type="ECO:0000313" key="12">
    <source>
        <dbReference type="Proteomes" id="UP000321479"/>
    </source>
</evidence>
<dbReference type="GO" id="GO:0008381">
    <property type="term" value="F:mechanosensitive monoatomic ion channel activity"/>
    <property type="evidence" value="ECO:0007669"/>
    <property type="project" value="InterPro"/>
</dbReference>
<keyword evidence="8" id="KW-0732">Signal</keyword>
<keyword evidence="3" id="KW-1003">Cell membrane</keyword>
<dbReference type="InterPro" id="IPR010920">
    <property type="entry name" value="LSM_dom_sf"/>
</dbReference>
<evidence type="ECO:0000256" key="4">
    <source>
        <dbReference type="ARBA" id="ARBA00022692"/>
    </source>
</evidence>